<feature type="compositionally biased region" description="Polar residues" evidence="1">
    <location>
        <begin position="60"/>
        <end position="73"/>
    </location>
</feature>
<dbReference type="AlphaFoldDB" id="A0A4R0IA74"/>
<dbReference type="GO" id="GO:0004721">
    <property type="term" value="F:phosphoprotein phosphatase activity"/>
    <property type="evidence" value="ECO:0007669"/>
    <property type="project" value="InterPro"/>
</dbReference>
<reference evidence="2 3" key="1">
    <citation type="submission" date="2019-02" db="EMBL/GenBank/DDBJ databases">
        <title>Kribbella capetownensis sp. nov. and Kribbella speibonae sp. nov., isolated from soil.</title>
        <authorList>
            <person name="Curtis S.M."/>
            <person name="Norton I."/>
            <person name="Everest G.J."/>
            <person name="Meyers P.R."/>
        </authorList>
    </citation>
    <scope>NUCLEOTIDE SEQUENCE [LARGE SCALE GENOMIC DNA]</scope>
    <source>
        <strain evidence="2 3">DSM 27082</strain>
    </source>
</reference>
<accession>A0A4R0IA74</accession>
<dbReference type="Pfam" id="PF13350">
    <property type="entry name" value="Y_phosphatase3"/>
    <property type="match status" value="1"/>
</dbReference>
<dbReference type="Proteomes" id="UP000292695">
    <property type="component" value="Unassembled WGS sequence"/>
</dbReference>
<keyword evidence="3" id="KW-1185">Reference proteome</keyword>
<proteinExistence type="predicted"/>
<organism evidence="2 3">
    <name type="scientific">Kribbella sindirgiensis</name>
    <dbReference type="NCBI Taxonomy" id="1124744"/>
    <lineage>
        <taxon>Bacteria</taxon>
        <taxon>Bacillati</taxon>
        <taxon>Actinomycetota</taxon>
        <taxon>Actinomycetes</taxon>
        <taxon>Propionibacteriales</taxon>
        <taxon>Kribbellaceae</taxon>
        <taxon>Kribbella</taxon>
    </lineage>
</organism>
<gene>
    <name evidence="2" type="ORF">E0H50_26230</name>
</gene>
<evidence type="ECO:0000313" key="2">
    <source>
        <dbReference type="EMBL" id="TCC29933.1"/>
    </source>
</evidence>
<dbReference type="Gene3D" id="3.90.190.10">
    <property type="entry name" value="Protein tyrosine phosphatase superfamily"/>
    <property type="match status" value="1"/>
</dbReference>
<evidence type="ECO:0000313" key="3">
    <source>
        <dbReference type="Proteomes" id="UP000292695"/>
    </source>
</evidence>
<dbReference type="EMBL" id="SJKA01000009">
    <property type="protein sequence ID" value="TCC29933.1"/>
    <property type="molecule type" value="Genomic_DNA"/>
</dbReference>
<dbReference type="InterPro" id="IPR029021">
    <property type="entry name" value="Prot-tyrosine_phosphatase-like"/>
</dbReference>
<dbReference type="OrthoDB" id="1188001at2"/>
<feature type="region of interest" description="Disordered" evidence="1">
    <location>
        <begin position="47"/>
        <end position="96"/>
    </location>
</feature>
<protein>
    <submittedName>
        <fullName evidence="2">Uncharacterized protein</fullName>
    </submittedName>
</protein>
<evidence type="ECO:0000256" key="1">
    <source>
        <dbReference type="SAM" id="MobiDB-lite"/>
    </source>
</evidence>
<name>A0A4R0IA74_9ACTN</name>
<comment type="caution">
    <text evidence="2">The sequence shown here is derived from an EMBL/GenBank/DDBJ whole genome shotgun (WGS) entry which is preliminary data.</text>
</comment>
<sequence length="114" mass="12142">MPAATSGRSRVVAVPPLIWPDCRNVRDLAGLPTTTGELQPGRLIRSDNLDQLTPPDAPLSNPSPSADSWTSAALGNARRGRPRTPTTPGGGTFRSGIRATRTCRTWTCSRCTES</sequence>
<dbReference type="InterPro" id="IPR026893">
    <property type="entry name" value="Tyr/Ser_Pase_IphP-type"/>
</dbReference>